<evidence type="ECO:0000313" key="3">
    <source>
        <dbReference type="Proteomes" id="UP001153328"/>
    </source>
</evidence>
<sequence>MPLPGGPSHQGRGELRDQPPPGARVVTDPKGLFGPCRTTGRWWVARAVPRAPETLAARHRGAPRGAAPLKTLAAKRTGTPQGPRP</sequence>
<accession>A0A9W4ECT6</accession>
<name>A0A9W4ECT6_9ACTN</name>
<protein>
    <submittedName>
        <fullName evidence="2">Uncharacterized protein</fullName>
    </submittedName>
</protein>
<comment type="caution">
    <text evidence="2">The sequence shown here is derived from an EMBL/GenBank/DDBJ whole genome shotgun (WGS) entry which is preliminary data.</text>
</comment>
<feature type="region of interest" description="Disordered" evidence="1">
    <location>
        <begin position="54"/>
        <end position="85"/>
    </location>
</feature>
<reference evidence="2" key="1">
    <citation type="submission" date="2021-06" db="EMBL/GenBank/DDBJ databases">
        <authorList>
            <person name="Arsene-Ploetze F."/>
        </authorList>
    </citation>
    <scope>NUCLEOTIDE SEQUENCE</scope>
    <source>
        <strain evidence="2">SBRY1</strain>
    </source>
</reference>
<keyword evidence="3" id="KW-1185">Reference proteome</keyword>
<organism evidence="2 3">
    <name type="scientific">Actinacidiphila bryophytorum</name>
    <dbReference type="NCBI Taxonomy" id="1436133"/>
    <lineage>
        <taxon>Bacteria</taxon>
        <taxon>Bacillati</taxon>
        <taxon>Actinomycetota</taxon>
        <taxon>Actinomycetes</taxon>
        <taxon>Kitasatosporales</taxon>
        <taxon>Streptomycetaceae</taxon>
        <taxon>Actinacidiphila</taxon>
    </lineage>
</organism>
<dbReference type="Proteomes" id="UP001153328">
    <property type="component" value="Unassembled WGS sequence"/>
</dbReference>
<dbReference type="EMBL" id="CAJVAX010000001">
    <property type="protein sequence ID" value="CAG7607947.1"/>
    <property type="molecule type" value="Genomic_DNA"/>
</dbReference>
<proteinExistence type="predicted"/>
<feature type="region of interest" description="Disordered" evidence="1">
    <location>
        <begin position="1"/>
        <end position="32"/>
    </location>
</feature>
<gene>
    <name evidence="2" type="ORF">SBRY_11093</name>
</gene>
<dbReference type="AlphaFoldDB" id="A0A9W4ECT6"/>
<evidence type="ECO:0000313" key="2">
    <source>
        <dbReference type="EMBL" id="CAG7607947.1"/>
    </source>
</evidence>
<evidence type="ECO:0000256" key="1">
    <source>
        <dbReference type="SAM" id="MobiDB-lite"/>
    </source>
</evidence>